<dbReference type="EMBL" id="VSSQ01036091">
    <property type="protein sequence ID" value="MPM88478.1"/>
    <property type="molecule type" value="Genomic_DNA"/>
</dbReference>
<dbReference type="Gene3D" id="1.10.260.50">
    <property type="match status" value="1"/>
</dbReference>
<evidence type="ECO:0000256" key="5">
    <source>
        <dbReference type="ARBA" id="ARBA00022898"/>
    </source>
</evidence>
<dbReference type="AlphaFoldDB" id="A0A645DHH5"/>
<organism evidence="10">
    <name type="scientific">bioreactor metagenome</name>
    <dbReference type="NCBI Taxonomy" id="1076179"/>
    <lineage>
        <taxon>unclassified sequences</taxon>
        <taxon>metagenomes</taxon>
        <taxon>ecological metagenomes</taxon>
    </lineage>
</organism>
<dbReference type="GO" id="GO:0031071">
    <property type="term" value="F:cysteine desulfurase activity"/>
    <property type="evidence" value="ECO:0007669"/>
    <property type="project" value="UniProtKB-EC"/>
</dbReference>
<proteinExistence type="inferred from homology"/>
<comment type="similarity">
    <text evidence="2">Belongs to the class-V pyridoxal-phosphate-dependent aminotransferase family. NifS/IscS subfamily.</text>
</comment>
<dbReference type="PANTHER" id="PTHR11601">
    <property type="entry name" value="CYSTEINE DESULFURYLASE FAMILY MEMBER"/>
    <property type="match status" value="1"/>
</dbReference>
<evidence type="ECO:0000256" key="8">
    <source>
        <dbReference type="SAM" id="Coils"/>
    </source>
</evidence>
<reference evidence="10" key="1">
    <citation type="submission" date="2019-08" db="EMBL/GenBank/DDBJ databases">
        <authorList>
            <person name="Kucharzyk K."/>
            <person name="Murdoch R.W."/>
            <person name="Higgins S."/>
            <person name="Loffler F."/>
        </authorList>
    </citation>
    <scope>NUCLEOTIDE SEQUENCE</scope>
</reference>
<dbReference type="EC" id="2.8.1.7" evidence="3"/>
<keyword evidence="10" id="KW-0808">Transferase</keyword>
<sequence length="261" mass="27483">MGLVHAEDLKAALRPDTILVSIMAANNEVGTVEPIKELAALAHEAGVLFHTDAVQAAGHISVDVKDWNVDLLSLSAHKFHGPRGVGAIYIKKATPILPLIYGGGQEKGRRSGTENVAGAWGLAAALSEAVDSLEAEAARLSALRDKLIDSLLKVPASRLTGHPTQRLPGLASFVFECVEGEGILLKMDAAGICISTGSACSSTSLEPSHVLLGIGLPHEIAHGSVRLSLGADTTEEDVDYIIETLPRVLDELRAMSPLWNN</sequence>
<keyword evidence="8" id="KW-0175">Coiled coil</keyword>
<gene>
    <name evidence="10" type="primary">iscS_49</name>
    <name evidence="10" type="ORF">SDC9_135582</name>
</gene>
<dbReference type="InterPro" id="IPR015424">
    <property type="entry name" value="PyrdxlP-dep_Trfase"/>
</dbReference>
<dbReference type="Pfam" id="PF00266">
    <property type="entry name" value="Aminotran_5"/>
    <property type="match status" value="1"/>
</dbReference>
<evidence type="ECO:0000313" key="10">
    <source>
        <dbReference type="EMBL" id="MPM88478.1"/>
    </source>
</evidence>
<dbReference type="InterPro" id="IPR000192">
    <property type="entry name" value="Aminotrans_V_dom"/>
</dbReference>
<evidence type="ECO:0000259" key="9">
    <source>
        <dbReference type="Pfam" id="PF00266"/>
    </source>
</evidence>
<dbReference type="InterPro" id="IPR020578">
    <property type="entry name" value="Aminotrans_V_PyrdxlP_BS"/>
</dbReference>
<comment type="caution">
    <text evidence="10">The sequence shown here is derived from an EMBL/GenBank/DDBJ whole genome shotgun (WGS) entry which is preliminary data.</text>
</comment>
<keyword evidence="4" id="KW-0479">Metal-binding</keyword>
<protein>
    <recommendedName>
        <fullName evidence="3">cysteine desulfurase</fullName>
        <ecNumber evidence="3">2.8.1.7</ecNumber>
    </recommendedName>
</protein>
<evidence type="ECO:0000256" key="4">
    <source>
        <dbReference type="ARBA" id="ARBA00022723"/>
    </source>
</evidence>
<evidence type="ECO:0000256" key="3">
    <source>
        <dbReference type="ARBA" id="ARBA00012239"/>
    </source>
</evidence>
<feature type="coiled-coil region" evidence="8">
    <location>
        <begin position="123"/>
        <end position="150"/>
    </location>
</feature>
<dbReference type="PANTHER" id="PTHR11601:SF34">
    <property type="entry name" value="CYSTEINE DESULFURASE"/>
    <property type="match status" value="1"/>
</dbReference>
<evidence type="ECO:0000256" key="2">
    <source>
        <dbReference type="ARBA" id="ARBA00006490"/>
    </source>
</evidence>
<dbReference type="InterPro" id="IPR015421">
    <property type="entry name" value="PyrdxlP-dep_Trfase_major"/>
</dbReference>
<feature type="domain" description="Aminotransferase class V" evidence="9">
    <location>
        <begin position="2"/>
        <end position="240"/>
    </location>
</feature>
<evidence type="ECO:0000256" key="7">
    <source>
        <dbReference type="ARBA" id="ARBA00023014"/>
    </source>
</evidence>
<keyword evidence="5" id="KW-0663">Pyridoxal phosphate</keyword>
<dbReference type="PROSITE" id="PS00595">
    <property type="entry name" value="AA_TRANSFER_CLASS_5"/>
    <property type="match status" value="1"/>
</dbReference>
<accession>A0A645DHH5</accession>
<dbReference type="Gene3D" id="3.90.1150.10">
    <property type="entry name" value="Aspartate Aminotransferase, domain 1"/>
    <property type="match status" value="1"/>
</dbReference>
<keyword evidence="6" id="KW-0408">Iron</keyword>
<dbReference type="GO" id="GO:0051536">
    <property type="term" value="F:iron-sulfur cluster binding"/>
    <property type="evidence" value="ECO:0007669"/>
    <property type="project" value="UniProtKB-KW"/>
</dbReference>
<comment type="cofactor">
    <cofactor evidence="1">
        <name>pyridoxal 5'-phosphate</name>
        <dbReference type="ChEBI" id="CHEBI:597326"/>
    </cofactor>
</comment>
<evidence type="ECO:0000256" key="1">
    <source>
        <dbReference type="ARBA" id="ARBA00001933"/>
    </source>
</evidence>
<keyword evidence="7" id="KW-0411">Iron-sulfur</keyword>
<dbReference type="InterPro" id="IPR015422">
    <property type="entry name" value="PyrdxlP-dep_Trfase_small"/>
</dbReference>
<evidence type="ECO:0000256" key="6">
    <source>
        <dbReference type="ARBA" id="ARBA00023004"/>
    </source>
</evidence>
<dbReference type="GO" id="GO:0046872">
    <property type="term" value="F:metal ion binding"/>
    <property type="evidence" value="ECO:0007669"/>
    <property type="project" value="UniProtKB-KW"/>
</dbReference>
<dbReference type="SUPFAM" id="SSF53383">
    <property type="entry name" value="PLP-dependent transferases"/>
    <property type="match status" value="1"/>
</dbReference>
<name>A0A645DHH5_9ZZZZ</name>
<dbReference type="Gene3D" id="3.40.640.10">
    <property type="entry name" value="Type I PLP-dependent aspartate aminotransferase-like (Major domain)"/>
    <property type="match status" value="1"/>
</dbReference>